<protein>
    <recommendedName>
        <fullName evidence="5">DUF4408 domain-containing protein</fullName>
    </recommendedName>
</protein>
<evidence type="ECO:0000313" key="4">
    <source>
        <dbReference type="Proteomes" id="UP000652761"/>
    </source>
</evidence>
<evidence type="ECO:0000313" key="3">
    <source>
        <dbReference type="EMBL" id="MQL90566.1"/>
    </source>
</evidence>
<feature type="compositionally biased region" description="Polar residues" evidence="1">
    <location>
        <begin position="70"/>
        <end position="83"/>
    </location>
</feature>
<dbReference type="OrthoDB" id="1923900at2759"/>
<feature type="transmembrane region" description="Helical" evidence="2">
    <location>
        <begin position="38"/>
        <end position="57"/>
    </location>
</feature>
<sequence length="195" mass="21747">MEFKVPMAQAAKLLLLVLSLTLIPFVSSSLRPSYLYFLLNILIIVLGYESGILHIFMEHDMEKKKPIITATTPDTRGSSNNGKLQAREGSQGKPVVVEAEQTPAAAEKTTTTARAHNMKKAPSVPSLFFIGNCDEDGDAAMEDVEEEDVFVAAGEISGQELFARAESFIGNFYKQLKMQREESWKKIHGFYHRTF</sequence>
<keyword evidence="4" id="KW-1185">Reference proteome</keyword>
<proteinExistence type="predicted"/>
<gene>
    <name evidence="3" type="ORF">Taro_023158</name>
</gene>
<feature type="region of interest" description="Disordered" evidence="1">
    <location>
        <begin position="70"/>
        <end position="96"/>
    </location>
</feature>
<keyword evidence="2" id="KW-0472">Membrane</keyword>
<reference evidence="3" key="1">
    <citation type="submission" date="2017-07" db="EMBL/GenBank/DDBJ databases">
        <title>Taro Niue Genome Assembly and Annotation.</title>
        <authorList>
            <person name="Atibalentja N."/>
            <person name="Keating K."/>
            <person name="Fields C.J."/>
        </authorList>
    </citation>
    <scope>NUCLEOTIDE SEQUENCE</scope>
    <source>
        <strain evidence="3">Niue_2</strain>
        <tissue evidence="3">Leaf</tissue>
    </source>
</reference>
<dbReference type="AlphaFoldDB" id="A0A843V5N3"/>
<dbReference type="PANTHER" id="PTHR36887">
    <property type="entry name" value="OS01G0532300 PROTEIN"/>
    <property type="match status" value="1"/>
</dbReference>
<dbReference type="PANTHER" id="PTHR36887:SF1">
    <property type="entry name" value="OS01G0532300 PROTEIN"/>
    <property type="match status" value="1"/>
</dbReference>
<keyword evidence="2" id="KW-0812">Transmembrane</keyword>
<dbReference type="InterPro" id="IPR008480">
    <property type="entry name" value="DUF761_pln"/>
</dbReference>
<evidence type="ECO:0000256" key="2">
    <source>
        <dbReference type="SAM" id="Phobius"/>
    </source>
</evidence>
<dbReference type="EMBL" id="NMUH01001253">
    <property type="protein sequence ID" value="MQL90566.1"/>
    <property type="molecule type" value="Genomic_DNA"/>
</dbReference>
<keyword evidence="2" id="KW-1133">Transmembrane helix</keyword>
<name>A0A843V5N3_COLES</name>
<evidence type="ECO:0000256" key="1">
    <source>
        <dbReference type="SAM" id="MobiDB-lite"/>
    </source>
</evidence>
<evidence type="ECO:0008006" key="5">
    <source>
        <dbReference type="Google" id="ProtNLM"/>
    </source>
</evidence>
<dbReference type="Pfam" id="PF05553">
    <property type="entry name" value="DUF761"/>
    <property type="match status" value="1"/>
</dbReference>
<comment type="caution">
    <text evidence="3">The sequence shown here is derived from an EMBL/GenBank/DDBJ whole genome shotgun (WGS) entry which is preliminary data.</text>
</comment>
<accession>A0A843V5N3</accession>
<organism evidence="3 4">
    <name type="scientific">Colocasia esculenta</name>
    <name type="common">Wild taro</name>
    <name type="synonym">Arum esculentum</name>
    <dbReference type="NCBI Taxonomy" id="4460"/>
    <lineage>
        <taxon>Eukaryota</taxon>
        <taxon>Viridiplantae</taxon>
        <taxon>Streptophyta</taxon>
        <taxon>Embryophyta</taxon>
        <taxon>Tracheophyta</taxon>
        <taxon>Spermatophyta</taxon>
        <taxon>Magnoliopsida</taxon>
        <taxon>Liliopsida</taxon>
        <taxon>Araceae</taxon>
        <taxon>Aroideae</taxon>
        <taxon>Colocasieae</taxon>
        <taxon>Colocasia</taxon>
    </lineage>
</organism>
<dbReference type="Proteomes" id="UP000652761">
    <property type="component" value="Unassembled WGS sequence"/>
</dbReference>